<evidence type="ECO:0000313" key="2">
    <source>
        <dbReference type="EMBL" id="MDN3920645.1"/>
    </source>
</evidence>
<proteinExistence type="predicted"/>
<organism evidence="2 3">
    <name type="scientific">Roseateles violae</name>
    <dbReference type="NCBI Taxonomy" id="3058042"/>
    <lineage>
        <taxon>Bacteria</taxon>
        <taxon>Pseudomonadati</taxon>
        <taxon>Pseudomonadota</taxon>
        <taxon>Betaproteobacteria</taxon>
        <taxon>Burkholderiales</taxon>
        <taxon>Sphaerotilaceae</taxon>
        <taxon>Roseateles</taxon>
    </lineage>
</organism>
<protein>
    <submittedName>
        <fullName evidence="2">MlaD family protein</fullName>
    </submittedName>
</protein>
<dbReference type="RefSeq" id="WP_290358931.1">
    <property type="nucleotide sequence ID" value="NZ_JAUHHC010000002.1"/>
</dbReference>
<evidence type="ECO:0000259" key="1">
    <source>
        <dbReference type="Pfam" id="PF02470"/>
    </source>
</evidence>
<comment type="caution">
    <text evidence="2">The sequence shown here is derived from an EMBL/GenBank/DDBJ whole genome shotgun (WGS) entry which is preliminary data.</text>
</comment>
<reference evidence="2 3" key="1">
    <citation type="submission" date="2023-06" db="EMBL/GenBank/DDBJ databases">
        <title>Pelomonas sp. PFR6 16S ribosomal RNA gene Genome sequencing and assembly.</title>
        <authorList>
            <person name="Woo H."/>
        </authorList>
    </citation>
    <scope>NUCLEOTIDE SEQUENCE [LARGE SCALE GENOMIC DNA]</scope>
    <source>
        <strain evidence="2 3">PFR6</strain>
    </source>
</reference>
<accession>A0ABT8DQN0</accession>
<dbReference type="PANTHER" id="PTHR36698:SF3">
    <property type="entry name" value="ABC-TYPE TRANSPORT AUXILIARY LIPOPROTEIN COMPONENT DOMAIN-CONTAINING PROTEIN"/>
    <property type="match status" value="1"/>
</dbReference>
<sequence length="352" mass="37102">MKRRANATLIGAFVVAGLALLLAAVIAAGGGQLFARKERVVMYFGGSIYGLQVGAPVVFRGVRMGSVSSIGLVYDKASDSFSIPVRADLEPEAIRGLAGANGHDQRGALSALLARGLRAQLSMQSLLTGQLYVDLDLRPSKPPALRGHDDLALEIPTVAAPIQDLKNQLDGLDLRRLLDDVSAIAGSARALVAGPQLRATLDNLSALTGSLRAMSARLDKRVDPLADAATTTLRDAALAAQRLARAADGIGDTATRLGGTAERFNTLLAPDSPLLGSIERSAEEFGRLATSLRAQTAEDSALVQRFDHALDDVSRAARAMRELAELLERHPDALLRGRRPAAPTTTTAESPR</sequence>
<dbReference type="Pfam" id="PF02470">
    <property type="entry name" value="MlaD"/>
    <property type="match status" value="1"/>
</dbReference>
<dbReference type="EMBL" id="JAUHHC010000002">
    <property type="protein sequence ID" value="MDN3920645.1"/>
    <property type="molecule type" value="Genomic_DNA"/>
</dbReference>
<evidence type="ECO:0000313" key="3">
    <source>
        <dbReference type="Proteomes" id="UP001228044"/>
    </source>
</evidence>
<gene>
    <name evidence="2" type="ORF">QWJ38_10175</name>
</gene>
<name>A0ABT8DQN0_9BURK</name>
<feature type="domain" description="Mce/MlaD" evidence="1">
    <location>
        <begin position="38"/>
        <end position="136"/>
    </location>
</feature>
<dbReference type="InterPro" id="IPR003399">
    <property type="entry name" value="Mce/MlaD"/>
</dbReference>
<dbReference type="Proteomes" id="UP001228044">
    <property type="component" value="Unassembled WGS sequence"/>
</dbReference>
<dbReference type="PANTHER" id="PTHR36698">
    <property type="entry name" value="BLL5892 PROTEIN"/>
    <property type="match status" value="1"/>
</dbReference>
<keyword evidence="3" id="KW-1185">Reference proteome</keyword>